<reference evidence="2 3" key="1">
    <citation type="journal article" date="2012" name="Science">
        <title>The Paleozoic origin of enzymatic lignin decomposition reconstructed from 31 fungal genomes.</title>
        <authorList>
            <person name="Floudas D."/>
            <person name="Binder M."/>
            <person name="Riley R."/>
            <person name="Barry K."/>
            <person name="Blanchette R.A."/>
            <person name="Henrissat B."/>
            <person name="Martinez A.T."/>
            <person name="Otillar R."/>
            <person name="Spatafora J.W."/>
            <person name="Yadav J.S."/>
            <person name="Aerts A."/>
            <person name="Benoit I."/>
            <person name="Boyd A."/>
            <person name="Carlson A."/>
            <person name="Copeland A."/>
            <person name="Coutinho P.M."/>
            <person name="de Vries R.P."/>
            <person name="Ferreira P."/>
            <person name="Findley K."/>
            <person name="Foster B."/>
            <person name="Gaskell J."/>
            <person name="Glotzer D."/>
            <person name="Gorecki P."/>
            <person name="Heitman J."/>
            <person name="Hesse C."/>
            <person name="Hori C."/>
            <person name="Igarashi K."/>
            <person name="Jurgens J.A."/>
            <person name="Kallen N."/>
            <person name="Kersten P."/>
            <person name="Kohler A."/>
            <person name="Kuees U."/>
            <person name="Kumar T.K.A."/>
            <person name="Kuo A."/>
            <person name="LaButti K."/>
            <person name="Larrondo L.F."/>
            <person name="Lindquist E."/>
            <person name="Ling A."/>
            <person name="Lombard V."/>
            <person name="Lucas S."/>
            <person name="Lundell T."/>
            <person name="Martin R."/>
            <person name="McLaughlin D.J."/>
            <person name="Morgenstern I."/>
            <person name="Morin E."/>
            <person name="Murat C."/>
            <person name="Nagy L.G."/>
            <person name="Nolan M."/>
            <person name="Ohm R.A."/>
            <person name="Patyshakuliyeva A."/>
            <person name="Rokas A."/>
            <person name="Ruiz-Duenas F.J."/>
            <person name="Sabat G."/>
            <person name="Salamov A."/>
            <person name="Samejima M."/>
            <person name="Schmutz J."/>
            <person name="Slot J.C."/>
            <person name="St John F."/>
            <person name="Stenlid J."/>
            <person name="Sun H."/>
            <person name="Sun S."/>
            <person name="Syed K."/>
            <person name="Tsang A."/>
            <person name="Wiebenga A."/>
            <person name="Young D."/>
            <person name="Pisabarro A."/>
            <person name="Eastwood D.C."/>
            <person name="Martin F."/>
            <person name="Cullen D."/>
            <person name="Grigoriev I.V."/>
            <person name="Hibbett D.S."/>
        </authorList>
    </citation>
    <scope>NUCLEOTIDE SEQUENCE [LARGE SCALE GENOMIC DNA]</scope>
    <source>
        <strain evidence="2 3">MD-104</strain>
    </source>
</reference>
<keyword evidence="3" id="KW-1185">Reference proteome</keyword>
<proteinExistence type="predicted"/>
<gene>
    <name evidence="2" type="ORF">WOLCODRAFT_150890</name>
</gene>
<evidence type="ECO:0000313" key="2">
    <source>
        <dbReference type="EMBL" id="PCH40863.1"/>
    </source>
</evidence>
<feature type="compositionally biased region" description="Basic and acidic residues" evidence="1">
    <location>
        <begin position="94"/>
        <end position="104"/>
    </location>
</feature>
<organism evidence="2 3">
    <name type="scientific">Wolfiporia cocos (strain MD-104)</name>
    <name type="common">Brown rot fungus</name>
    <dbReference type="NCBI Taxonomy" id="742152"/>
    <lineage>
        <taxon>Eukaryota</taxon>
        <taxon>Fungi</taxon>
        <taxon>Dikarya</taxon>
        <taxon>Basidiomycota</taxon>
        <taxon>Agaricomycotina</taxon>
        <taxon>Agaricomycetes</taxon>
        <taxon>Polyporales</taxon>
        <taxon>Phaeolaceae</taxon>
        <taxon>Wolfiporia</taxon>
    </lineage>
</organism>
<evidence type="ECO:0000256" key="1">
    <source>
        <dbReference type="SAM" id="MobiDB-lite"/>
    </source>
</evidence>
<protein>
    <submittedName>
        <fullName evidence="2">Uncharacterized protein</fullName>
    </submittedName>
</protein>
<dbReference type="Proteomes" id="UP000218811">
    <property type="component" value="Unassembled WGS sequence"/>
</dbReference>
<sequence length="104" mass="11224">MSVVSSTMTFTDVLPDDASEDELFFRAILAIAAADEVRRGLVDAALMSGGYSPDAWHHSKLFELSLAAHGGRQTMEERVGGDPPSGKENLAGCVRREDETPMRA</sequence>
<name>A0A2H3JLX5_WOLCO</name>
<accession>A0A2H3JLX5</accession>
<dbReference type="AlphaFoldDB" id="A0A2H3JLX5"/>
<feature type="region of interest" description="Disordered" evidence="1">
    <location>
        <begin position="73"/>
        <end position="104"/>
    </location>
</feature>
<dbReference type="EMBL" id="KB468113">
    <property type="protein sequence ID" value="PCH40863.1"/>
    <property type="molecule type" value="Genomic_DNA"/>
</dbReference>
<evidence type="ECO:0000313" key="3">
    <source>
        <dbReference type="Proteomes" id="UP000218811"/>
    </source>
</evidence>